<dbReference type="EMBL" id="BAAAHD010000023">
    <property type="protein sequence ID" value="GAA0562960.1"/>
    <property type="molecule type" value="Genomic_DNA"/>
</dbReference>
<dbReference type="EMBL" id="JACHMV010000001">
    <property type="protein sequence ID" value="MBB4773595.1"/>
    <property type="molecule type" value="Genomic_DNA"/>
</dbReference>
<evidence type="ECO:0000313" key="2">
    <source>
        <dbReference type="EMBL" id="GAA0562960.1"/>
    </source>
</evidence>
<organism evidence="3 4">
    <name type="scientific">Actinomadura livida</name>
    <dbReference type="NCBI Taxonomy" id="79909"/>
    <lineage>
        <taxon>Bacteria</taxon>
        <taxon>Bacillati</taxon>
        <taxon>Actinomycetota</taxon>
        <taxon>Actinomycetes</taxon>
        <taxon>Streptosporangiales</taxon>
        <taxon>Thermomonosporaceae</taxon>
        <taxon>Actinomadura</taxon>
    </lineage>
</organism>
<reference evidence="3 4" key="3">
    <citation type="submission" date="2020-08" db="EMBL/GenBank/DDBJ databases">
        <title>Sequencing the genomes of 1000 actinobacteria strains.</title>
        <authorList>
            <person name="Klenk H.-P."/>
        </authorList>
    </citation>
    <scope>NUCLEOTIDE SEQUENCE [LARGE SCALE GENOMIC DNA]</scope>
    <source>
        <strain evidence="3 4">DSM 44772</strain>
    </source>
</reference>
<evidence type="ECO:0000259" key="1">
    <source>
        <dbReference type="Pfam" id="PF24696"/>
    </source>
</evidence>
<reference evidence="5" key="2">
    <citation type="journal article" date="2019" name="Int. J. Syst. Evol. Microbiol.">
        <title>The Global Catalogue of Microorganisms (GCM) 10K type strain sequencing project: providing services to taxonomists for standard genome sequencing and annotation.</title>
        <authorList>
            <consortium name="The Broad Institute Genomics Platform"/>
            <consortium name="The Broad Institute Genome Sequencing Center for Infectious Disease"/>
            <person name="Wu L."/>
            <person name="Ma J."/>
        </authorList>
    </citation>
    <scope>NUCLEOTIDE SEQUENCE [LARGE SCALE GENOMIC DNA]</scope>
    <source>
        <strain evidence="5">JCM 10667</strain>
    </source>
</reference>
<reference evidence="2" key="4">
    <citation type="submission" date="2023-12" db="EMBL/GenBank/DDBJ databases">
        <authorList>
            <person name="Sun Q."/>
            <person name="Inoue M."/>
        </authorList>
    </citation>
    <scope>NUCLEOTIDE SEQUENCE</scope>
    <source>
        <strain evidence="2">JCM 10667</strain>
    </source>
</reference>
<feature type="domain" description="UGSC-like" evidence="1">
    <location>
        <begin position="6"/>
        <end position="173"/>
    </location>
</feature>
<dbReference type="Proteomes" id="UP001501427">
    <property type="component" value="Unassembled WGS sequence"/>
</dbReference>
<dbReference type="AlphaFoldDB" id="A0A7W7IAU3"/>
<dbReference type="InterPro" id="IPR057767">
    <property type="entry name" value="UGSC-like_dom"/>
</dbReference>
<dbReference type="Pfam" id="PF24696">
    <property type="entry name" value="UGSC"/>
    <property type="match status" value="1"/>
</dbReference>
<dbReference type="Proteomes" id="UP000549343">
    <property type="component" value="Unassembled WGS sequence"/>
</dbReference>
<evidence type="ECO:0000313" key="3">
    <source>
        <dbReference type="EMBL" id="MBB4773595.1"/>
    </source>
</evidence>
<reference evidence="2" key="1">
    <citation type="journal article" date="2014" name="Int. J. Syst. Evol. Microbiol.">
        <title>Complete genome of a new Firmicutes species belonging to the dominant human colonic microbiota ('Ruminococcus bicirculans') reveals two chromosomes and a selective capacity to utilize plant glucans.</title>
        <authorList>
            <consortium name="NISC Comparative Sequencing Program"/>
            <person name="Wegmann U."/>
            <person name="Louis P."/>
            <person name="Goesmann A."/>
            <person name="Henrissat B."/>
            <person name="Duncan S.H."/>
            <person name="Flint H.J."/>
        </authorList>
    </citation>
    <scope>NUCLEOTIDE SEQUENCE</scope>
    <source>
        <strain evidence="2">JCM 10667</strain>
    </source>
</reference>
<proteinExistence type="predicted"/>
<comment type="caution">
    <text evidence="3">The sequence shown here is derived from an EMBL/GenBank/DDBJ whole genome shotgun (WGS) entry which is preliminary data.</text>
</comment>
<evidence type="ECO:0000313" key="5">
    <source>
        <dbReference type="Proteomes" id="UP001501427"/>
    </source>
</evidence>
<accession>A0A7W7IAU3</accession>
<sequence>MAVLDIVVPEPADPPADLVSRAPRRAPGPRDRLVLVDNGKPSARVLLDLVATDLRTRLGFSDVVMHSKPSAAKPLTGEESARLAEGAGLMIAALGDCGACSACSANDAIQFERLGVPAIAVITEPFQSLVARFAVRLGLADVGTTVLPHPVASRSEEELAAYAGRVAAVVTAEFAGSAAPPEPPAGRAG</sequence>
<keyword evidence="5" id="KW-1185">Reference proteome</keyword>
<dbReference type="RefSeq" id="WP_184881795.1">
    <property type="nucleotide sequence ID" value="NZ_BAAAHD010000023.1"/>
</dbReference>
<name>A0A7W7IAU3_9ACTN</name>
<evidence type="ECO:0000313" key="4">
    <source>
        <dbReference type="Proteomes" id="UP000549343"/>
    </source>
</evidence>
<gene>
    <name evidence="3" type="ORF">F4557_002013</name>
    <name evidence="2" type="ORF">GCM10009546_26490</name>
</gene>
<protein>
    <submittedName>
        <fullName evidence="2">UGSC family (Seleno)protein</fullName>
    </submittedName>
</protein>